<dbReference type="Pfam" id="PF02615">
    <property type="entry name" value="Ldh_2"/>
    <property type="match status" value="1"/>
</dbReference>
<gene>
    <name evidence="3" type="ORF">V6X73_00155</name>
</gene>
<dbReference type="InterPro" id="IPR003767">
    <property type="entry name" value="Malate/L-lactate_DH-like"/>
</dbReference>
<sequence>MTTTCSVEHATSLATRALENSGVSSANAKAVTNALIAAEIDGIPSHGLSRVAYYAAQAASGKVDGQAVASLTSKGSVINVDAGTGFAFAAIQKGLGPLVEQARASGLAALSVGNSHHFGVAGHHVEAIADHGLVGLGFGNSPAAIAPWGGNRPLFGTDPIAFASPRANGPSLVVDLSVSKIARGKIMMAHNRGEAIPDDWALDAEGQPTRDAGEAMKGSLRPIGDAKGSSLALMVELLTAGLSHSAFGYEASSLFSPEGDPPRLGQLFLAIDPAFFGAGSAFVERVEALLGKMGEQQGVRLPGQRRRLCRQRYRGNVELDESVYESLTRLASDHG</sequence>
<reference evidence="3 4" key="1">
    <citation type="submission" date="2024-02" db="EMBL/GenBank/DDBJ databases">
        <title>New especies of Spiribacter isolated from saline water.</title>
        <authorList>
            <person name="Leon M.J."/>
            <person name="De La Haba R."/>
            <person name="Sanchez-Porro C."/>
            <person name="Ventosa A."/>
        </authorList>
    </citation>
    <scope>NUCLEOTIDE SEQUENCE [LARGE SCALE GENOMIC DNA]</scope>
    <source>
        <strain evidence="4">ag22IC6-390</strain>
    </source>
</reference>
<evidence type="ECO:0000313" key="3">
    <source>
        <dbReference type="EMBL" id="MEX0468151.1"/>
    </source>
</evidence>
<dbReference type="PANTHER" id="PTHR11091:SF0">
    <property type="entry name" value="MALATE DEHYDROGENASE"/>
    <property type="match status" value="1"/>
</dbReference>
<comment type="similarity">
    <text evidence="1">Belongs to the LDH2/MDH2 oxidoreductase family.</text>
</comment>
<dbReference type="InterPro" id="IPR036111">
    <property type="entry name" value="Mal/L-sulfo/L-lacto_DH-like_sf"/>
</dbReference>
<dbReference type="InterPro" id="IPR043144">
    <property type="entry name" value="Mal/L-sulf/L-lact_DH-like_ah"/>
</dbReference>
<proteinExistence type="inferred from homology"/>
<dbReference type="Proteomes" id="UP001556709">
    <property type="component" value="Unassembled WGS sequence"/>
</dbReference>
<dbReference type="RefSeq" id="WP_367958346.1">
    <property type="nucleotide sequence ID" value="NZ_JBAKFK010000001.1"/>
</dbReference>
<accession>A0ABV3TBS6</accession>
<keyword evidence="2" id="KW-0560">Oxidoreductase</keyword>
<evidence type="ECO:0000313" key="4">
    <source>
        <dbReference type="Proteomes" id="UP001556709"/>
    </source>
</evidence>
<dbReference type="Gene3D" id="3.30.1370.60">
    <property type="entry name" value="Hypothetical oxidoreductase yiak, domain 2"/>
    <property type="match status" value="1"/>
</dbReference>
<keyword evidence="4" id="KW-1185">Reference proteome</keyword>
<dbReference type="Gene3D" id="1.10.1530.10">
    <property type="match status" value="1"/>
</dbReference>
<dbReference type="InterPro" id="IPR043143">
    <property type="entry name" value="Mal/L-sulf/L-lact_DH-like_NADP"/>
</dbReference>
<name>A0ABV3TBS6_9GAMM</name>
<dbReference type="SUPFAM" id="SSF89733">
    <property type="entry name" value="L-sulfolactate dehydrogenase-like"/>
    <property type="match status" value="1"/>
</dbReference>
<comment type="caution">
    <text evidence="3">The sequence shown here is derived from an EMBL/GenBank/DDBJ whole genome shotgun (WGS) entry which is preliminary data.</text>
</comment>
<protein>
    <submittedName>
        <fullName evidence="3">Ldh family oxidoreductase</fullName>
    </submittedName>
</protein>
<evidence type="ECO:0000256" key="1">
    <source>
        <dbReference type="ARBA" id="ARBA00006056"/>
    </source>
</evidence>
<organism evidence="3 4">
    <name type="scientific">Spiribacter pallidus</name>
    <dbReference type="NCBI Taxonomy" id="1987936"/>
    <lineage>
        <taxon>Bacteria</taxon>
        <taxon>Pseudomonadati</taxon>
        <taxon>Pseudomonadota</taxon>
        <taxon>Gammaproteobacteria</taxon>
        <taxon>Chromatiales</taxon>
        <taxon>Ectothiorhodospiraceae</taxon>
        <taxon>Spiribacter</taxon>
    </lineage>
</organism>
<dbReference type="EMBL" id="JBAKFM010000001">
    <property type="protein sequence ID" value="MEX0468151.1"/>
    <property type="molecule type" value="Genomic_DNA"/>
</dbReference>
<dbReference type="PANTHER" id="PTHR11091">
    <property type="entry name" value="OXIDOREDUCTASE-RELATED"/>
    <property type="match status" value="1"/>
</dbReference>
<evidence type="ECO:0000256" key="2">
    <source>
        <dbReference type="ARBA" id="ARBA00023002"/>
    </source>
</evidence>